<evidence type="ECO:0000256" key="7">
    <source>
        <dbReference type="SAM" id="Phobius"/>
    </source>
</evidence>
<evidence type="ECO:0000313" key="12">
    <source>
        <dbReference type="Proteomes" id="UP000000442"/>
    </source>
</evidence>
<protein>
    <submittedName>
        <fullName evidence="11">NupC</fullName>
    </submittedName>
</protein>
<feature type="domain" description="Concentrative nucleoside transporter C-terminal" evidence="9">
    <location>
        <begin position="209"/>
        <end position="423"/>
    </location>
</feature>
<keyword evidence="4 7" id="KW-0812">Transmembrane</keyword>
<dbReference type="Pfam" id="PF01773">
    <property type="entry name" value="Nucleos_tra2_N"/>
    <property type="match status" value="1"/>
</dbReference>
<feature type="transmembrane region" description="Helical" evidence="7">
    <location>
        <begin position="97"/>
        <end position="123"/>
    </location>
</feature>
<keyword evidence="12" id="KW-1185">Reference proteome</keyword>
<keyword evidence="3" id="KW-1003">Cell membrane</keyword>
<feature type="transmembrane region" description="Helical" evidence="7">
    <location>
        <begin position="368"/>
        <end position="393"/>
    </location>
</feature>
<evidence type="ECO:0000313" key="11">
    <source>
        <dbReference type="EMBL" id="ACN14266.1"/>
    </source>
</evidence>
<organism evidence="11 12">
    <name type="scientific">Desulforapulum autotrophicum (strain ATCC 43914 / DSM 3382 / VKM B-1955 / HRM2)</name>
    <name type="common">Desulfobacterium autotrophicum</name>
    <dbReference type="NCBI Taxonomy" id="177437"/>
    <lineage>
        <taxon>Bacteria</taxon>
        <taxon>Pseudomonadati</taxon>
        <taxon>Thermodesulfobacteriota</taxon>
        <taxon>Desulfobacteria</taxon>
        <taxon>Desulfobacterales</taxon>
        <taxon>Desulfobacteraceae</taxon>
        <taxon>Desulforapulum</taxon>
    </lineage>
</organism>
<feature type="transmembrane region" description="Helical" evidence="7">
    <location>
        <begin position="6"/>
        <end position="27"/>
    </location>
</feature>
<feature type="transmembrane region" description="Helical" evidence="7">
    <location>
        <begin position="266"/>
        <end position="289"/>
    </location>
</feature>
<evidence type="ECO:0000256" key="2">
    <source>
        <dbReference type="ARBA" id="ARBA00009033"/>
    </source>
</evidence>
<sequence length="434" mass="46587">MAFYNWVSFAGIFILLFIAWSISRLFFQNREKPNWHLIGWGLGLQVVFALFIFVVPAGVTFFQGVNDLAVRVLSTAGEGAKFVFGSLASPPGTEGSLGFILAFQAFPTIIFFSSLVAILYYYNVLPLIIQQFAKLFTCLMRISGAEALCAASNIFVGVESTFTVKPYLERMTPSELCTILTAGMATVASNVLAFYVFTLYSSFPSIAGHLISASFLSAPAALIMSKILFPETGIPDTLGQVVDIHYEKEASLFEAIINSAAAGLKVVFSIVALLIAVLGLVALLDMVLVGMGTYINQWLHLGIDWSLKGLLGYFFYPFTLIIGIPFEDAGVISKIIGERLILTEVTAYQDLSVAIVTKALIHPRSAVITAYALCGFAHVASMAIFVGGITALAPSRTADISKVAFKALIAATLACLLTACIAGTFYSDASILLG</sequence>
<keyword evidence="6 7" id="KW-0472">Membrane</keyword>
<dbReference type="EMBL" id="CP001087">
    <property type="protein sequence ID" value="ACN14266.1"/>
    <property type="molecule type" value="Genomic_DNA"/>
</dbReference>
<dbReference type="Pfam" id="PF07662">
    <property type="entry name" value="Nucleos_tra2_C"/>
    <property type="match status" value="1"/>
</dbReference>
<evidence type="ECO:0000256" key="3">
    <source>
        <dbReference type="ARBA" id="ARBA00022475"/>
    </source>
</evidence>
<dbReference type="Pfam" id="PF07670">
    <property type="entry name" value="Gate"/>
    <property type="match status" value="1"/>
</dbReference>
<comment type="similarity">
    <text evidence="2">Belongs to the concentrative nucleoside transporter (CNT) (TC 2.A.41) family.</text>
</comment>
<feature type="transmembrane region" description="Helical" evidence="7">
    <location>
        <begin position="210"/>
        <end position="229"/>
    </location>
</feature>
<dbReference type="Proteomes" id="UP000000442">
    <property type="component" value="Chromosome"/>
</dbReference>
<dbReference type="PANTHER" id="PTHR10590">
    <property type="entry name" value="SODIUM/NUCLEOSIDE COTRANSPORTER"/>
    <property type="match status" value="1"/>
</dbReference>
<evidence type="ECO:0000259" key="10">
    <source>
        <dbReference type="Pfam" id="PF07670"/>
    </source>
</evidence>
<evidence type="ECO:0000256" key="4">
    <source>
        <dbReference type="ARBA" id="ARBA00022692"/>
    </source>
</evidence>
<dbReference type="InterPro" id="IPR002668">
    <property type="entry name" value="CNT_N_dom"/>
</dbReference>
<dbReference type="AlphaFoldDB" id="C0QLW0"/>
<dbReference type="InterPro" id="IPR011642">
    <property type="entry name" value="Gate_dom"/>
</dbReference>
<comment type="subcellular location">
    <subcellularLocation>
        <location evidence="1">Cell membrane</location>
        <topology evidence="1">Multi-pass membrane protein</topology>
    </subcellularLocation>
</comment>
<feature type="domain" description="Concentrative nucleoside transporter N-terminal" evidence="8">
    <location>
        <begin position="10"/>
        <end position="87"/>
    </location>
</feature>
<keyword evidence="5 7" id="KW-1133">Transmembrane helix</keyword>
<evidence type="ECO:0000256" key="1">
    <source>
        <dbReference type="ARBA" id="ARBA00004651"/>
    </source>
</evidence>
<evidence type="ECO:0000259" key="8">
    <source>
        <dbReference type="Pfam" id="PF01773"/>
    </source>
</evidence>
<gene>
    <name evidence="11" type="primary">nupC</name>
    <name evidence="11" type="ordered locus">HRM2_11540</name>
</gene>
<dbReference type="OrthoDB" id="9766455at2"/>
<evidence type="ECO:0000259" key="9">
    <source>
        <dbReference type="Pfam" id="PF07662"/>
    </source>
</evidence>
<feature type="transmembrane region" description="Helical" evidence="7">
    <location>
        <begin position="135"/>
        <end position="158"/>
    </location>
</feature>
<dbReference type="KEGG" id="dat:HRM2_11540"/>
<accession>C0QLW0</accession>
<dbReference type="RefSeq" id="WP_015903055.1">
    <property type="nucleotide sequence ID" value="NC_012108.1"/>
</dbReference>
<dbReference type="eggNOG" id="COG1972">
    <property type="taxonomic scope" value="Bacteria"/>
</dbReference>
<dbReference type="HOGENOM" id="CLU_016813_4_2_7"/>
<dbReference type="InterPro" id="IPR008276">
    <property type="entry name" value="C_nuclsd_transpt"/>
</dbReference>
<evidence type="ECO:0000256" key="6">
    <source>
        <dbReference type="ARBA" id="ARBA00023136"/>
    </source>
</evidence>
<dbReference type="GO" id="GO:0005886">
    <property type="term" value="C:plasma membrane"/>
    <property type="evidence" value="ECO:0007669"/>
    <property type="project" value="UniProtKB-SubCell"/>
</dbReference>
<feature type="transmembrane region" description="Helical" evidence="7">
    <location>
        <begin position="178"/>
        <end position="198"/>
    </location>
</feature>
<proteinExistence type="inferred from homology"/>
<feature type="transmembrane region" description="Helical" evidence="7">
    <location>
        <begin position="405"/>
        <end position="426"/>
    </location>
</feature>
<feature type="domain" description="Nucleoside transporter/FeoB GTPase Gate" evidence="10">
    <location>
        <begin position="103"/>
        <end position="198"/>
    </location>
</feature>
<feature type="transmembrane region" description="Helical" evidence="7">
    <location>
        <begin position="39"/>
        <end position="62"/>
    </location>
</feature>
<feature type="transmembrane region" description="Helical" evidence="7">
    <location>
        <begin position="310"/>
        <end position="326"/>
    </location>
</feature>
<evidence type="ECO:0000256" key="5">
    <source>
        <dbReference type="ARBA" id="ARBA00022989"/>
    </source>
</evidence>
<name>C0QLW0_DESAH</name>
<dbReference type="PANTHER" id="PTHR10590:SF4">
    <property type="entry name" value="SOLUTE CARRIER FAMILY 28 MEMBER 3"/>
    <property type="match status" value="1"/>
</dbReference>
<dbReference type="GO" id="GO:0005415">
    <property type="term" value="F:nucleoside:sodium symporter activity"/>
    <property type="evidence" value="ECO:0007669"/>
    <property type="project" value="TreeGrafter"/>
</dbReference>
<reference evidence="11 12" key="1">
    <citation type="journal article" date="2009" name="Environ. Microbiol.">
        <title>Genome sequence of Desulfobacterium autotrophicum HRM2, a marine sulfate reducer oxidizing organic carbon completely to carbon dioxide.</title>
        <authorList>
            <person name="Strittmatter A.W."/>
            <person name="Liesegang H."/>
            <person name="Rabus R."/>
            <person name="Decker I."/>
            <person name="Amann J."/>
            <person name="Andres S."/>
            <person name="Henne A."/>
            <person name="Fricke W.F."/>
            <person name="Martinez-Arias R."/>
            <person name="Bartels D."/>
            <person name="Goesmann A."/>
            <person name="Krause L."/>
            <person name="Puehler A."/>
            <person name="Klenk H.P."/>
            <person name="Richter M."/>
            <person name="Schuler M."/>
            <person name="Gloeckner F.O."/>
            <person name="Meyerdierks A."/>
            <person name="Gottschalk G."/>
            <person name="Amann R."/>
        </authorList>
    </citation>
    <scope>NUCLEOTIDE SEQUENCE [LARGE SCALE GENOMIC DNA]</scope>
    <source>
        <strain evidence="12">ATCC 43914 / DSM 3382 / HRM2</strain>
    </source>
</reference>
<dbReference type="InterPro" id="IPR011657">
    <property type="entry name" value="CNT_C_dom"/>
</dbReference>